<dbReference type="GO" id="GO:0000781">
    <property type="term" value="C:chromosome, telomeric region"/>
    <property type="evidence" value="ECO:0007669"/>
    <property type="project" value="UniProtKB-SubCell"/>
</dbReference>
<evidence type="ECO:0000256" key="7">
    <source>
        <dbReference type="ARBA" id="ARBA00023054"/>
    </source>
</evidence>
<evidence type="ECO:0000256" key="1">
    <source>
        <dbReference type="ARBA" id="ARBA00004574"/>
    </source>
</evidence>
<keyword evidence="10" id="KW-0539">Nucleus</keyword>
<sequence>MGAPKQKWTAEEESALKAGVRKHGAGKWRTILKDPEFSGTLCLRSNVDLKDKWRNLSVTANGWGSREKARIAMKRSQQIVKHDNSPKAVSTSIEDSDDEILDIKPIAVSSENIHVTGQKRSFSRIDNLILEAITNLKEPTGSNKTTIAMYIEDQYWPPPDFTRLLSAKLKTLTASGRLIKVKRRYRIAPTSAFLKGKSSNISIYEGRQREASGSVVDDFTPLLRSQVDVELARMRNMTAQEAAAAAAQAVAEAEAAMAQAEEAAKEAEAAEADAEAAQAFAEAAMLTIKNRKTADLIHKHDDPWDSCLVHSQPQNSLGRCWFHGVVIPNNCCCICYRKTQVYEGGELVLQSEIFQIG</sequence>
<evidence type="ECO:0000259" key="12">
    <source>
        <dbReference type="PROSITE" id="PS50090"/>
    </source>
</evidence>
<dbReference type="InterPro" id="IPR009057">
    <property type="entry name" value="Homeodomain-like_sf"/>
</dbReference>
<evidence type="ECO:0000256" key="11">
    <source>
        <dbReference type="SAM" id="Coils"/>
    </source>
</evidence>
<comment type="subunit">
    <text evidence="3">Forms a homodimer and heterodimers.</text>
</comment>
<dbReference type="SUPFAM" id="SSF46689">
    <property type="entry name" value="Homeodomain-like"/>
    <property type="match status" value="1"/>
</dbReference>
<dbReference type="PANTHER" id="PTHR46267">
    <property type="entry name" value="SINGLE MYB HISTONE 4"/>
    <property type="match status" value="1"/>
</dbReference>
<protein>
    <recommendedName>
        <fullName evidence="17">MYB transcription factor</fullName>
    </recommendedName>
</protein>
<evidence type="ECO:0000256" key="2">
    <source>
        <dbReference type="ARBA" id="ARBA00004604"/>
    </source>
</evidence>
<dbReference type="FunFam" id="1.10.10.60:FF:000168">
    <property type="entry name" value="Telomere repeat-binding factor 1"/>
    <property type="match status" value="1"/>
</dbReference>
<dbReference type="CDD" id="cd11660">
    <property type="entry name" value="SANT_TRF"/>
    <property type="match status" value="1"/>
</dbReference>
<dbReference type="Pfam" id="PF00538">
    <property type="entry name" value="Linker_histone"/>
    <property type="match status" value="1"/>
</dbReference>
<evidence type="ECO:0000256" key="10">
    <source>
        <dbReference type="ARBA" id="ARBA00023242"/>
    </source>
</evidence>
<organism evidence="15 16">
    <name type="scientific">Musa balbisiana</name>
    <name type="common">Banana</name>
    <dbReference type="NCBI Taxonomy" id="52838"/>
    <lineage>
        <taxon>Eukaryota</taxon>
        <taxon>Viridiplantae</taxon>
        <taxon>Streptophyta</taxon>
        <taxon>Embryophyta</taxon>
        <taxon>Tracheophyta</taxon>
        <taxon>Spermatophyta</taxon>
        <taxon>Magnoliopsida</taxon>
        <taxon>Liliopsida</taxon>
        <taxon>Zingiberales</taxon>
        <taxon>Musaceae</taxon>
        <taxon>Musa</taxon>
    </lineage>
</organism>
<dbReference type="GO" id="GO:0000786">
    <property type="term" value="C:nucleosome"/>
    <property type="evidence" value="ECO:0007669"/>
    <property type="project" value="InterPro"/>
</dbReference>
<evidence type="ECO:0000313" key="16">
    <source>
        <dbReference type="Proteomes" id="UP000317650"/>
    </source>
</evidence>
<evidence type="ECO:0000256" key="4">
    <source>
        <dbReference type="ARBA" id="ARBA00022454"/>
    </source>
</evidence>
<dbReference type="PANTHER" id="PTHR46267:SF8">
    <property type="entry name" value="TELOMERE REPEAT-BINDING FACTOR 1"/>
    <property type="match status" value="1"/>
</dbReference>
<dbReference type="FunFam" id="1.10.10.10:FF:000937">
    <property type="entry name" value="Telomere repeat-binding factor 1"/>
    <property type="match status" value="1"/>
</dbReference>
<dbReference type="PROSITE" id="PS50090">
    <property type="entry name" value="MYB_LIKE"/>
    <property type="match status" value="1"/>
</dbReference>
<keyword evidence="16" id="KW-1185">Reference proteome</keyword>
<keyword evidence="9" id="KW-0804">Transcription</keyword>
<name>A0A4S8ITH9_MUSBA</name>
<keyword evidence="7 11" id="KW-0175">Coiled coil</keyword>
<evidence type="ECO:0000259" key="14">
    <source>
        <dbReference type="PROSITE" id="PS51504"/>
    </source>
</evidence>
<dbReference type="AlphaFoldDB" id="A0A4S8ITH9"/>
<dbReference type="InterPro" id="IPR044597">
    <property type="entry name" value="SMH1-6"/>
</dbReference>
<comment type="subcellular location">
    <subcellularLocation>
        <location evidence="1">Chromosome</location>
        <location evidence="1">Telomere</location>
    </subcellularLocation>
    <subcellularLocation>
        <location evidence="2">Nucleus</location>
        <location evidence="2">Nucleolus</location>
    </subcellularLocation>
</comment>
<evidence type="ECO:0000313" key="15">
    <source>
        <dbReference type="EMBL" id="THU51534.1"/>
    </source>
</evidence>
<dbReference type="GO" id="GO:0006334">
    <property type="term" value="P:nucleosome assembly"/>
    <property type="evidence" value="ECO:0007669"/>
    <property type="project" value="InterPro"/>
</dbReference>
<dbReference type="InterPro" id="IPR036388">
    <property type="entry name" value="WH-like_DNA-bd_sf"/>
</dbReference>
<dbReference type="InterPro" id="IPR017930">
    <property type="entry name" value="Myb_dom"/>
</dbReference>
<gene>
    <name evidence="15" type="ORF">C4D60_Mb06t32040</name>
</gene>
<dbReference type="InterPro" id="IPR005818">
    <property type="entry name" value="Histone_H1/H5_H15"/>
</dbReference>
<accession>A0A4S8ITH9</accession>
<dbReference type="Pfam" id="PF00249">
    <property type="entry name" value="Myb_DNA-binding"/>
    <property type="match status" value="1"/>
</dbReference>
<dbReference type="Gene3D" id="1.10.10.10">
    <property type="entry name" value="Winged helix-like DNA-binding domain superfamily/Winged helix DNA-binding domain"/>
    <property type="match status" value="1"/>
</dbReference>
<dbReference type="STRING" id="52838.A0A4S8ITH9"/>
<proteinExistence type="predicted"/>
<dbReference type="SMART" id="SM00526">
    <property type="entry name" value="H15"/>
    <property type="match status" value="1"/>
</dbReference>
<evidence type="ECO:0000256" key="8">
    <source>
        <dbReference type="ARBA" id="ARBA00023125"/>
    </source>
</evidence>
<evidence type="ECO:0000256" key="5">
    <source>
        <dbReference type="ARBA" id="ARBA00022895"/>
    </source>
</evidence>
<keyword evidence="6" id="KW-0805">Transcription regulation</keyword>
<dbReference type="GO" id="GO:0005730">
    <property type="term" value="C:nucleolus"/>
    <property type="evidence" value="ECO:0007669"/>
    <property type="project" value="UniProtKB-SubCell"/>
</dbReference>
<dbReference type="PROSITE" id="PS51294">
    <property type="entry name" value="HTH_MYB"/>
    <property type="match status" value="1"/>
</dbReference>
<feature type="coiled-coil region" evidence="11">
    <location>
        <begin position="239"/>
        <end position="280"/>
    </location>
</feature>
<evidence type="ECO:0000259" key="13">
    <source>
        <dbReference type="PROSITE" id="PS51294"/>
    </source>
</evidence>
<dbReference type="PROSITE" id="PS51504">
    <property type="entry name" value="H15"/>
    <property type="match status" value="1"/>
</dbReference>
<keyword evidence="4" id="KW-0158">Chromosome</keyword>
<keyword evidence="8" id="KW-0238">DNA-binding</keyword>
<dbReference type="InterPro" id="IPR001005">
    <property type="entry name" value="SANT/Myb"/>
</dbReference>
<dbReference type="SMART" id="SM00717">
    <property type="entry name" value="SANT"/>
    <property type="match status" value="1"/>
</dbReference>
<dbReference type="SUPFAM" id="SSF46785">
    <property type="entry name" value="Winged helix' DNA-binding domain"/>
    <property type="match status" value="1"/>
</dbReference>
<evidence type="ECO:0008006" key="17">
    <source>
        <dbReference type="Google" id="ProtNLM"/>
    </source>
</evidence>
<feature type="domain" description="Myb-like" evidence="12">
    <location>
        <begin position="5"/>
        <end position="57"/>
    </location>
</feature>
<evidence type="ECO:0000256" key="9">
    <source>
        <dbReference type="ARBA" id="ARBA00023163"/>
    </source>
</evidence>
<dbReference type="GO" id="GO:0003691">
    <property type="term" value="F:double-stranded telomeric DNA binding"/>
    <property type="evidence" value="ECO:0007669"/>
    <property type="project" value="InterPro"/>
</dbReference>
<comment type="caution">
    <text evidence="15">The sequence shown here is derived from an EMBL/GenBank/DDBJ whole genome shotgun (WGS) entry which is preliminary data.</text>
</comment>
<dbReference type="EMBL" id="PYDT01000009">
    <property type="protein sequence ID" value="THU51534.1"/>
    <property type="molecule type" value="Genomic_DNA"/>
</dbReference>
<dbReference type="Proteomes" id="UP000317650">
    <property type="component" value="Chromosome 6"/>
</dbReference>
<reference evidence="15 16" key="1">
    <citation type="journal article" date="2019" name="Nat. Plants">
        <title>Genome sequencing of Musa balbisiana reveals subgenome evolution and function divergence in polyploid bananas.</title>
        <authorList>
            <person name="Yao X."/>
        </authorList>
    </citation>
    <scope>NUCLEOTIDE SEQUENCE [LARGE SCALE GENOMIC DNA]</scope>
    <source>
        <strain evidence="16">cv. DH-PKW</strain>
        <tissue evidence="15">Leaves</tissue>
    </source>
</reference>
<evidence type="ECO:0000256" key="3">
    <source>
        <dbReference type="ARBA" id="ARBA00011414"/>
    </source>
</evidence>
<feature type="domain" description="H15" evidence="14">
    <location>
        <begin position="121"/>
        <end position="189"/>
    </location>
</feature>
<dbReference type="InterPro" id="IPR036390">
    <property type="entry name" value="WH_DNA-bd_sf"/>
</dbReference>
<dbReference type="Gene3D" id="1.10.10.60">
    <property type="entry name" value="Homeodomain-like"/>
    <property type="match status" value="1"/>
</dbReference>
<feature type="domain" description="HTH myb-type" evidence="13">
    <location>
        <begin position="1"/>
        <end position="33"/>
    </location>
</feature>
<evidence type="ECO:0000256" key="6">
    <source>
        <dbReference type="ARBA" id="ARBA00023015"/>
    </source>
</evidence>
<keyword evidence="5" id="KW-0779">Telomere</keyword>